<dbReference type="SMART" id="SM00304">
    <property type="entry name" value="HAMP"/>
    <property type="match status" value="1"/>
</dbReference>
<name>A0AAD0RGK6_PSEO7</name>
<dbReference type="PANTHER" id="PTHR32089:SF112">
    <property type="entry name" value="LYSOZYME-LIKE PROTEIN-RELATED"/>
    <property type="match status" value="1"/>
</dbReference>
<dbReference type="CDD" id="cd11386">
    <property type="entry name" value="MCP_signal"/>
    <property type="match status" value="1"/>
</dbReference>
<dbReference type="AlphaFoldDB" id="A0AAD0RGK6"/>
<comment type="subcellular location">
    <subcellularLocation>
        <location evidence="1">Membrane</location>
    </subcellularLocation>
</comment>
<dbReference type="GO" id="GO:0004888">
    <property type="term" value="F:transmembrane signaling receptor activity"/>
    <property type="evidence" value="ECO:0007669"/>
    <property type="project" value="InterPro"/>
</dbReference>
<dbReference type="RefSeq" id="WP_088531500.1">
    <property type="nucleotide sequence ID" value="NZ_CP021646.1"/>
</dbReference>
<dbReference type="SMART" id="SM00283">
    <property type="entry name" value="MA"/>
    <property type="match status" value="1"/>
</dbReference>
<comment type="similarity">
    <text evidence="3">Belongs to the methyl-accepting chemotaxis (MCP) protein family.</text>
</comment>
<dbReference type="PANTHER" id="PTHR32089">
    <property type="entry name" value="METHYL-ACCEPTING CHEMOTAXIS PROTEIN MCPB"/>
    <property type="match status" value="1"/>
</dbReference>
<feature type="domain" description="HAMP" evidence="7">
    <location>
        <begin position="203"/>
        <end position="256"/>
    </location>
</feature>
<dbReference type="FunFam" id="1.10.287.950:FF:000001">
    <property type="entry name" value="Methyl-accepting chemotaxis sensory transducer"/>
    <property type="match status" value="1"/>
</dbReference>
<dbReference type="PRINTS" id="PR00260">
    <property type="entry name" value="CHEMTRNSDUCR"/>
</dbReference>
<feature type="transmembrane region" description="Helical" evidence="5">
    <location>
        <begin position="7"/>
        <end position="27"/>
    </location>
</feature>
<evidence type="ECO:0000256" key="4">
    <source>
        <dbReference type="PROSITE-ProRule" id="PRU00284"/>
    </source>
</evidence>
<dbReference type="PROSITE" id="PS50885">
    <property type="entry name" value="HAMP"/>
    <property type="match status" value="1"/>
</dbReference>
<dbReference type="PROSITE" id="PS50111">
    <property type="entry name" value="CHEMOTAXIS_TRANSDUC_2"/>
    <property type="match status" value="1"/>
</dbReference>
<feature type="transmembrane region" description="Helical" evidence="5">
    <location>
        <begin position="180"/>
        <end position="201"/>
    </location>
</feature>
<keyword evidence="5" id="KW-1133">Transmembrane helix</keyword>
<organism evidence="8 9">
    <name type="scientific">Pseudoalteromonas piscicida</name>
    <dbReference type="NCBI Taxonomy" id="43662"/>
    <lineage>
        <taxon>Bacteria</taxon>
        <taxon>Pseudomonadati</taxon>
        <taxon>Pseudomonadota</taxon>
        <taxon>Gammaproteobacteria</taxon>
        <taxon>Alteromonadales</taxon>
        <taxon>Pseudoalteromonadaceae</taxon>
        <taxon>Pseudoalteromonas</taxon>
    </lineage>
</organism>
<dbReference type="KEGG" id="ppis:B1L02_13925"/>
<reference evidence="8 9" key="1">
    <citation type="submission" date="2018-08" db="EMBL/GenBank/DDBJ databases">
        <title>Whole Genome Sequences of Two Pseudoalteromonas piscicida Strains, DE1-A and DE2-A, which Exhibit Strong Antibacterial Activity against Vibrio vulnificus.</title>
        <authorList>
            <person name="Richards G.P."/>
            <person name="Needleman D.S."/>
            <person name="Watson M.A."/>
            <person name="Polson S.W."/>
        </authorList>
    </citation>
    <scope>NUCLEOTIDE SEQUENCE [LARGE SCALE GENOMIC DNA]</scope>
    <source>
        <strain evidence="8 9">DE2-A</strain>
    </source>
</reference>
<dbReference type="Proteomes" id="UP000258102">
    <property type="component" value="Chromosome 1"/>
</dbReference>
<proteinExistence type="inferred from homology"/>
<keyword evidence="5" id="KW-0472">Membrane</keyword>
<dbReference type="InterPro" id="IPR003660">
    <property type="entry name" value="HAMP_dom"/>
</dbReference>
<keyword evidence="5" id="KW-0812">Transmembrane</keyword>
<gene>
    <name evidence="8" type="ORF">D0511_03810</name>
</gene>
<dbReference type="SUPFAM" id="SSF58104">
    <property type="entry name" value="Methyl-accepting chemotaxis protein (MCP) signaling domain"/>
    <property type="match status" value="1"/>
</dbReference>
<accession>A0AAD0RGK6</accession>
<dbReference type="GO" id="GO:0007165">
    <property type="term" value="P:signal transduction"/>
    <property type="evidence" value="ECO:0007669"/>
    <property type="project" value="UniProtKB-KW"/>
</dbReference>
<evidence type="ECO:0000256" key="5">
    <source>
        <dbReference type="SAM" id="Phobius"/>
    </source>
</evidence>
<protein>
    <submittedName>
        <fullName evidence="8">Methyl-accepting chemotaxis protein</fullName>
    </submittedName>
</protein>
<dbReference type="Pfam" id="PF00015">
    <property type="entry name" value="MCPsignal"/>
    <property type="match status" value="1"/>
</dbReference>
<evidence type="ECO:0000256" key="1">
    <source>
        <dbReference type="ARBA" id="ARBA00004370"/>
    </source>
</evidence>
<keyword evidence="2 4" id="KW-0807">Transducer</keyword>
<dbReference type="CDD" id="cd06225">
    <property type="entry name" value="HAMP"/>
    <property type="match status" value="1"/>
</dbReference>
<evidence type="ECO:0000256" key="2">
    <source>
        <dbReference type="ARBA" id="ARBA00023224"/>
    </source>
</evidence>
<evidence type="ECO:0000313" key="8">
    <source>
        <dbReference type="EMBL" id="AXR01299.1"/>
    </source>
</evidence>
<evidence type="ECO:0000259" key="6">
    <source>
        <dbReference type="PROSITE" id="PS50111"/>
    </source>
</evidence>
<feature type="domain" description="Methyl-accepting transducer" evidence="6">
    <location>
        <begin position="261"/>
        <end position="497"/>
    </location>
</feature>
<sequence>MKLSKKLYLAFGTLILLMTFSSILVWFKISSETARAFEIKNDDLPGMIYYNQLLDIGHKLEASALEYANGDKSKKQLFENLFEEFKETHKTLYIYESSKASDREKMAEILNLISQYQKRIQTELFNVQNISLEDSNRALKSADDTYLQALNKILTVSANEERADATQSLDNLVNGLNSTLLVIIIICIVAAILGAIVAYSMNKSIINRLSQVLEIAERVSNGDISQPDIVHQGKDEIDSLASSTNKMAVSLNNLLKEISKVVGEVRTSSSNIAATNNQIAVRSQSSSDQSTQVATAIEEMSATVSEVAAQSQVAAGHADQARALASQGGKSVGETIEKIRAASKDVQSTASNVTNLGELSSQIGNVISVIGSIAEQTNLLALNAAIEAARAGEQGRGFAVVADEVRTLAERTSKATEEVVSTVQSIQLQTEHAVTSMQSSVNQVEQSVLMAEEAGTQLEEIVKSASEIATMIQSIATATEEQSVVASEMARDVSHIEESSRSSLQDTQVAAHSSEELRKQATALAQLVQKFTLRS</sequence>
<evidence type="ECO:0000259" key="7">
    <source>
        <dbReference type="PROSITE" id="PS50885"/>
    </source>
</evidence>
<dbReference type="EMBL" id="CP031761">
    <property type="protein sequence ID" value="AXR01299.1"/>
    <property type="molecule type" value="Genomic_DNA"/>
</dbReference>
<evidence type="ECO:0000313" key="9">
    <source>
        <dbReference type="Proteomes" id="UP000258102"/>
    </source>
</evidence>
<dbReference type="InterPro" id="IPR004089">
    <property type="entry name" value="MCPsignal_dom"/>
</dbReference>
<dbReference type="GO" id="GO:0016020">
    <property type="term" value="C:membrane"/>
    <property type="evidence" value="ECO:0007669"/>
    <property type="project" value="UniProtKB-SubCell"/>
</dbReference>
<dbReference type="Gene3D" id="1.10.287.950">
    <property type="entry name" value="Methyl-accepting chemotaxis protein"/>
    <property type="match status" value="1"/>
</dbReference>
<evidence type="ECO:0000256" key="3">
    <source>
        <dbReference type="ARBA" id="ARBA00029447"/>
    </source>
</evidence>
<dbReference type="GO" id="GO:0006935">
    <property type="term" value="P:chemotaxis"/>
    <property type="evidence" value="ECO:0007669"/>
    <property type="project" value="InterPro"/>
</dbReference>
<dbReference type="InterPro" id="IPR004090">
    <property type="entry name" value="Chemotax_Me-accpt_rcpt"/>
</dbReference>
<dbReference type="Pfam" id="PF00672">
    <property type="entry name" value="HAMP"/>
    <property type="match status" value="1"/>
</dbReference>